<dbReference type="EC" id="4.1.1.5" evidence="4 9"/>
<name>A0A1X7NJZ8_9MICO</name>
<evidence type="ECO:0000313" key="11">
    <source>
        <dbReference type="Proteomes" id="UP000193711"/>
    </source>
</evidence>
<evidence type="ECO:0000256" key="3">
    <source>
        <dbReference type="ARBA" id="ARBA00007106"/>
    </source>
</evidence>
<dbReference type="AlphaFoldDB" id="A0A1X7NJZ8"/>
<dbReference type="Pfam" id="PF03306">
    <property type="entry name" value="AAL_decarboxy"/>
    <property type="match status" value="1"/>
</dbReference>
<dbReference type="InterPro" id="IPR005128">
    <property type="entry name" value="Acetolactate_a_deCO2ase"/>
</dbReference>
<comment type="pathway">
    <text evidence="2 9">Polyol metabolism; (R,R)-butane-2,3-diol biosynthesis; (R,R)-butane-2,3-diol from pyruvate: step 2/3.</text>
</comment>
<evidence type="ECO:0000256" key="8">
    <source>
        <dbReference type="ARBA" id="ARBA00023239"/>
    </source>
</evidence>
<keyword evidence="8 9" id="KW-0456">Lyase</keyword>
<comment type="catalytic activity">
    <reaction evidence="1 9">
        <text>(2S)-2-acetolactate + H(+) = (R)-acetoin + CO2</text>
        <dbReference type="Rhea" id="RHEA:21580"/>
        <dbReference type="ChEBI" id="CHEBI:15378"/>
        <dbReference type="ChEBI" id="CHEBI:15686"/>
        <dbReference type="ChEBI" id="CHEBI:16526"/>
        <dbReference type="ChEBI" id="CHEBI:58476"/>
        <dbReference type="EC" id="4.1.1.5"/>
    </reaction>
</comment>
<dbReference type="GO" id="GO:0045151">
    <property type="term" value="P:acetoin biosynthetic process"/>
    <property type="evidence" value="ECO:0007669"/>
    <property type="project" value="UniProtKB-UniRule"/>
</dbReference>
<keyword evidence="11" id="KW-1185">Reference proteome</keyword>
<organism evidence="10 11">
    <name type="scientific">Rathayibacter oskolensis</name>
    <dbReference type="NCBI Taxonomy" id="1891671"/>
    <lineage>
        <taxon>Bacteria</taxon>
        <taxon>Bacillati</taxon>
        <taxon>Actinomycetota</taxon>
        <taxon>Actinomycetes</taxon>
        <taxon>Micrococcales</taxon>
        <taxon>Microbacteriaceae</taxon>
        <taxon>Rathayibacter</taxon>
    </lineage>
</organism>
<keyword evidence="7 9" id="KW-0005">Acetoin biosynthesis</keyword>
<dbReference type="SUPFAM" id="SSF117856">
    <property type="entry name" value="AF0104/ALDC/Ptd012-like"/>
    <property type="match status" value="1"/>
</dbReference>
<comment type="similarity">
    <text evidence="3 9">Belongs to the alpha-acetolactate decarboxylase family.</text>
</comment>
<dbReference type="PIRSF" id="PIRSF001332">
    <property type="entry name" value="Acetolac_decarb"/>
    <property type="match status" value="1"/>
</dbReference>
<dbReference type="UniPathway" id="UPA00626">
    <property type="reaction ID" value="UER00678"/>
</dbReference>
<evidence type="ECO:0000256" key="2">
    <source>
        <dbReference type="ARBA" id="ARBA00005170"/>
    </source>
</evidence>
<dbReference type="Gene3D" id="3.30.1330.80">
    <property type="entry name" value="Hypothetical protein, similar to alpha- acetolactate decarboxylase, domain 2"/>
    <property type="match status" value="2"/>
</dbReference>
<evidence type="ECO:0000256" key="1">
    <source>
        <dbReference type="ARBA" id="ARBA00001784"/>
    </source>
</evidence>
<gene>
    <name evidence="10" type="ORF">SAMN06295885_1405</name>
</gene>
<evidence type="ECO:0000256" key="9">
    <source>
        <dbReference type="PIRNR" id="PIRNR001332"/>
    </source>
</evidence>
<dbReference type="CDD" id="cd17299">
    <property type="entry name" value="acetolactate_decarboxylase"/>
    <property type="match status" value="1"/>
</dbReference>
<keyword evidence="6 9" id="KW-0210">Decarboxylase</keyword>
<evidence type="ECO:0000256" key="7">
    <source>
        <dbReference type="ARBA" id="ARBA00023061"/>
    </source>
</evidence>
<evidence type="ECO:0000256" key="4">
    <source>
        <dbReference type="ARBA" id="ARBA00013204"/>
    </source>
</evidence>
<dbReference type="EMBL" id="FXBM01000001">
    <property type="protein sequence ID" value="SMH37743.1"/>
    <property type="molecule type" value="Genomic_DNA"/>
</dbReference>
<dbReference type="PANTHER" id="PTHR35524:SF1">
    <property type="entry name" value="ALPHA-ACETOLACTATE DECARBOXYLASE"/>
    <property type="match status" value="1"/>
</dbReference>
<proteinExistence type="inferred from homology"/>
<accession>A0A1X7NJZ8</accession>
<evidence type="ECO:0000313" key="10">
    <source>
        <dbReference type="EMBL" id="SMH37743.1"/>
    </source>
</evidence>
<reference evidence="11" key="1">
    <citation type="submission" date="2017-04" db="EMBL/GenBank/DDBJ databases">
        <authorList>
            <person name="Varghese N."/>
            <person name="Submissions S."/>
        </authorList>
    </citation>
    <scope>NUCLEOTIDE SEQUENCE [LARGE SCALE GENOMIC DNA]</scope>
    <source>
        <strain evidence="11">VKM Ac-2121</strain>
    </source>
</reference>
<sequence length="247" mass="26135">MPTPTAPRGLITQFSIVDALLAGLFDGVVSRSEADLAGDFGLGCGDHMDGELVVLDGVHRLFRGDGSVRVLAPEDTIAFAEIALFTPDATADLDATASLEGLLEAVRRIIPSPNVFVGVRVRGRFDRLTLRQPIAQVKPYLRLADAMHDQREMHLTGVQGTLIGFIGPRPFQGISVAGLHTHFVDGSGTVGGHVLAASGLHGELAVEQYGGITVRLPESEDYLAADLEDDASVADAAIRAVETDHAH</sequence>
<dbReference type="OrthoDB" id="8612680at2"/>
<evidence type="ECO:0000256" key="6">
    <source>
        <dbReference type="ARBA" id="ARBA00022793"/>
    </source>
</evidence>
<dbReference type="GO" id="GO:0047605">
    <property type="term" value="F:acetolactate decarboxylase activity"/>
    <property type="evidence" value="ECO:0007669"/>
    <property type="project" value="UniProtKB-UniRule"/>
</dbReference>
<dbReference type="STRING" id="1891671.SAMN06295885_1405"/>
<dbReference type="RefSeq" id="WP_085475788.1">
    <property type="nucleotide sequence ID" value="NZ_FXBM01000001.1"/>
</dbReference>
<evidence type="ECO:0000256" key="5">
    <source>
        <dbReference type="ARBA" id="ARBA00020164"/>
    </source>
</evidence>
<dbReference type="PANTHER" id="PTHR35524">
    <property type="entry name" value="ALPHA-ACETOLACTATE DECARBOXYLASE"/>
    <property type="match status" value="1"/>
</dbReference>
<protein>
    <recommendedName>
        <fullName evidence="5 9">Alpha-acetolactate decarboxylase</fullName>
        <ecNumber evidence="4 9">4.1.1.5</ecNumber>
    </recommendedName>
</protein>
<dbReference type="Proteomes" id="UP000193711">
    <property type="component" value="Unassembled WGS sequence"/>
</dbReference>